<dbReference type="EMBL" id="MK072437">
    <property type="protein sequence ID" value="AYV84972.1"/>
    <property type="molecule type" value="Genomic_DNA"/>
</dbReference>
<dbReference type="SUPFAM" id="SSF63825">
    <property type="entry name" value="YWTD domain"/>
    <property type="match status" value="1"/>
</dbReference>
<protein>
    <recommendedName>
        <fullName evidence="2">TIGR03118 family protein</fullName>
    </recommendedName>
</protein>
<dbReference type="InterPro" id="IPR017549">
    <property type="entry name" value="APMV_L690"/>
</dbReference>
<reference evidence="1" key="1">
    <citation type="submission" date="2018-10" db="EMBL/GenBank/DDBJ databases">
        <title>Hidden diversity of soil giant viruses.</title>
        <authorList>
            <person name="Schulz F."/>
            <person name="Alteio L."/>
            <person name="Goudeau D."/>
            <person name="Ryan E.M."/>
            <person name="Malmstrom R.R."/>
            <person name="Blanchard J."/>
            <person name="Woyke T."/>
        </authorList>
    </citation>
    <scope>NUCLEOTIDE SEQUENCE</scope>
    <source>
        <strain evidence="1">SAV1</strain>
    </source>
</reference>
<proteinExistence type="predicted"/>
<evidence type="ECO:0008006" key="2">
    <source>
        <dbReference type="Google" id="ProtNLM"/>
    </source>
</evidence>
<gene>
    <name evidence="1" type="ORF">Satyrvirus1_58</name>
</gene>
<name>A0A3G5ACT9_9VIRU</name>
<dbReference type="NCBIfam" id="TIGR03118">
    <property type="entry name" value="PEPCTERM_chp_1"/>
    <property type="match status" value="1"/>
</dbReference>
<organism evidence="1">
    <name type="scientific">Satyrvirus sp</name>
    <dbReference type="NCBI Taxonomy" id="2487771"/>
    <lineage>
        <taxon>Viruses</taxon>
        <taxon>Varidnaviria</taxon>
        <taxon>Bamfordvirae</taxon>
        <taxon>Nucleocytoviricota</taxon>
        <taxon>Megaviricetes</taxon>
        <taxon>Imitervirales</taxon>
        <taxon>Mimiviridae</taxon>
        <taxon>Megamimivirinae</taxon>
    </lineage>
</organism>
<accession>A0A3G5ACT9</accession>
<sequence length="405" mass="45564">MSYLQYSNFYRQMVLSGKLPYPNFYPYVSPSPNLSNQDCNSNLLAFKDLNCIFNTCRDPLYEKYDYLLYDIIPYQDPSSAMNFIAPQLVSNVVDAAINFDINLSNPWGIIIINDIVWVANADSGLLTSYDLLGRRLLSIVNVFGPVDNIAMPTGIFYNDNLNIFPLVNGPLIGPSTIIMVTRDGTINGYNKEIYPNNSILVVDNSEENSVYTGLEIIGSVIYAVDFYNQKIDVYDGTFNKLLTYPFIDDFGLDPIPPDFAPYNIKKIGDFLYITYARQSPFDNQYELPGTGYGFISIFTFDGIFVKRFASRGVLNAPWGIVPAPTQFRYPPGSIMVGNFGDGIINIYCSSGQYLDQLKDEFNNIISIDGLRGLFVNENSQIIYWTASADNLRTALVGTINYRRIG</sequence>
<dbReference type="SUPFAM" id="SSF101898">
    <property type="entry name" value="NHL repeat"/>
    <property type="match status" value="1"/>
</dbReference>
<evidence type="ECO:0000313" key="1">
    <source>
        <dbReference type="EMBL" id="AYV84972.1"/>
    </source>
</evidence>